<feature type="transmembrane region" description="Helical" evidence="6">
    <location>
        <begin position="155"/>
        <end position="174"/>
    </location>
</feature>
<dbReference type="Proteomes" id="UP000177310">
    <property type="component" value="Unassembled WGS sequence"/>
</dbReference>
<dbReference type="GO" id="GO:0032977">
    <property type="term" value="F:membrane insertase activity"/>
    <property type="evidence" value="ECO:0007669"/>
    <property type="project" value="InterPro"/>
</dbReference>
<feature type="transmembrane region" description="Helical" evidence="6">
    <location>
        <begin position="98"/>
        <end position="122"/>
    </location>
</feature>
<feature type="transmembrane region" description="Helical" evidence="6">
    <location>
        <begin position="30"/>
        <end position="54"/>
    </location>
</feature>
<dbReference type="GO" id="GO:0005886">
    <property type="term" value="C:plasma membrane"/>
    <property type="evidence" value="ECO:0007669"/>
    <property type="project" value="TreeGrafter"/>
</dbReference>
<evidence type="ECO:0000256" key="6">
    <source>
        <dbReference type="SAM" id="Phobius"/>
    </source>
</evidence>
<evidence type="ECO:0000256" key="5">
    <source>
        <dbReference type="RuleBase" id="RU003945"/>
    </source>
</evidence>
<sequence>MEIFIVLWNQYLYIPLYNFLIWLYSSYSSYNLGVAVIILTILLRLLLLPFTILVERGKIIGEGLEQAVREIQRDFQNDPVKQRHFIRRYLKRNKVRPWAKAVVLGVQGLVLVLLYQVFIGGINTQEKIPLLYSWMPRPDFINTQFFWFDVGQRNYFLAAIVAGYVFAEILIGQWEEKVKPTRQEELFALLFPAMTFLVLAWLPSVKSLFILTSLLFSTIISMVTALIKKGLKKPQKQPNVS</sequence>
<evidence type="ECO:0000313" key="9">
    <source>
        <dbReference type="Proteomes" id="UP000177310"/>
    </source>
</evidence>
<dbReference type="InterPro" id="IPR001708">
    <property type="entry name" value="YidC/ALB3/OXA1/COX18"/>
</dbReference>
<comment type="similarity">
    <text evidence="5">Belongs to the OXA1/ALB3/YidC family.</text>
</comment>
<evidence type="ECO:0000259" key="7">
    <source>
        <dbReference type="Pfam" id="PF02096"/>
    </source>
</evidence>
<evidence type="ECO:0000256" key="2">
    <source>
        <dbReference type="ARBA" id="ARBA00022692"/>
    </source>
</evidence>
<comment type="caution">
    <text evidence="8">The sequence shown here is derived from an EMBL/GenBank/DDBJ whole genome shotgun (WGS) entry which is preliminary data.</text>
</comment>
<dbReference type="PANTHER" id="PTHR12428:SF65">
    <property type="entry name" value="CYTOCHROME C OXIDASE ASSEMBLY PROTEIN COX18, MITOCHONDRIAL"/>
    <property type="match status" value="1"/>
</dbReference>
<feature type="transmembrane region" description="Helical" evidence="6">
    <location>
        <begin position="186"/>
        <end position="202"/>
    </location>
</feature>
<feature type="transmembrane region" description="Helical" evidence="6">
    <location>
        <begin position="7"/>
        <end position="24"/>
    </location>
</feature>
<comment type="subcellular location">
    <subcellularLocation>
        <location evidence="1 5">Membrane</location>
        <topology evidence="1 5">Multi-pass membrane protein</topology>
    </subcellularLocation>
</comment>
<evidence type="ECO:0000256" key="4">
    <source>
        <dbReference type="ARBA" id="ARBA00023136"/>
    </source>
</evidence>
<evidence type="ECO:0000256" key="3">
    <source>
        <dbReference type="ARBA" id="ARBA00022989"/>
    </source>
</evidence>
<feature type="domain" description="Membrane insertase YidC/Oxa/ALB C-terminal" evidence="7">
    <location>
        <begin position="33"/>
        <end position="223"/>
    </location>
</feature>
<dbReference type="AlphaFoldDB" id="A0A1G1YF36"/>
<evidence type="ECO:0000313" key="8">
    <source>
        <dbReference type="EMBL" id="OGY50953.1"/>
    </source>
</evidence>
<reference evidence="8 9" key="1">
    <citation type="journal article" date="2016" name="Nat. Commun.">
        <title>Thousands of microbial genomes shed light on interconnected biogeochemical processes in an aquifer system.</title>
        <authorList>
            <person name="Anantharaman K."/>
            <person name="Brown C.T."/>
            <person name="Hug L.A."/>
            <person name="Sharon I."/>
            <person name="Castelle C.J."/>
            <person name="Probst A.J."/>
            <person name="Thomas B.C."/>
            <person name="Singh A."/>
            <person name="Wilkins M.J."/>
            <person name="Karaoz U."/>
            <person name="Brodie E.L."/>
            <person name="Williams K.H."/>
            <person name="Hubbard S.S."/>
            <person name="Banfield J.F."/>
        </authorList>
    </citation>
    <scope>NUCLEOTIDE SEQUENCE [LARGE SCALE GENOMIC DNA]</scope>
</reference>
<name>A0A1G1YF36_9BACT</name>
<dbReference type="STRING" id="1797542.A3J59_00430"/>
<dbReference type="InterPro" id="IPR028055">
    <property type="entry name" value="YidC/Oxa/ALB_C"/>
</dbReference>
<accession>A0A1G1YF36</accession>
<keyword evidence="2 5" id="KW-0812">Transmembrane</keyword>
<organism evidence="8 9">
    <name type="scientific">Candidatus Buchananbacteria bacterium RIFCSPHIGHO2_02_FULL_56_16</name>
    <dbReference type="NCBI Taxonomy" id="1797542"/>
    <lineage>
        <taxon>Bacteria</taxon>
        <taxon>Candidatus Buchananiibacteriota</taxon>
    </lineage>
</organism>
<keyword evidence="4 6" id="KW-0472">Membrane</keyword>
<protein>
    <recommendedName>
        <fullName evidence="7">Membrane insertase YidC/Oxa/ALB C-terminal domain-containing protein</fullName>
    </recommendedName>
</protein>
<evidence type="ECO:0000256" key="1">
    <source>
        <dbReference type="ARBA" id="ARBA00004141"/>
    </source>
</evidence>
<keyword evidence="3 6" id="KW-1133">Transmembrane helix</keyword>
<dbReference type="Pfam" id="PF02096">
    <property type="entry name" value="60KD_IMP"/>
    <property type="match status" value="1"/>
</dbReference>
<dbReference type="PANTHER" id="PTHR12428">
    <property type="entry name" value="OXA1"/>
    <property type="match status" value="1"/>
</dbReference>
<gene>
    <name evidence="8" type="ORF">A3J59_00430</name>
</gene>
<dbReference type="GO" id="GO:0051205">
    <property type="term" value="P:protein insertion into membrane"/>
    <property type="evidence" value="ECO:0007669"/>
    <property type="project" value="TreeGrafter"/>
</dbReference>
<proteinExistence type="inferred from homology"/>
<dbReference type="EMBL" id="MHIL01000026">
    <property type="protein sequence ID" value="OGY50953.1"/>
    <property type="molecule type" value="Genomic_DNA"/>
</dbReference>
<feature type="transmembrane region" description="Helical" evidence="6">
    <location>
        <begin position="208"/>
        <end position="227"/>
    </location>
</feature>